<dbReference type="OrthoDB" id="3638410at2"/>
<name>A0A4Q7IZ63_9PSEU</name>
<gene>
    <name evidence="2" type="ORF">EWH70_30160</name>
</gene>
<proteinExistence type="predicted"/>
<organism evidence="2 3">
    <name type="scientific">Amycolatopsis suaedae</name>
    <dbReference type="NCBI Taxonomy" id="2510978"/>
    <lineage>
        <taxon>Bacteria</taxon>
        <taxon>Bacillati</taxon>
        <taxon>Actinomycetota</taxon>
        <taxon>Actinomycetes</taxon>
        <taxon>Pseudonocardiales</taxon>
        <taxon>Pseudonocardiaceae</taxon>
        <taxon>Amycolatopsis</taxon>
    </lineage>
</organism>
<dbReference type="EMBL" id="SFCC01000018">
    <property type="protein sequence ID" value="RZQ60320.1"/>
    <property type="molecule type" value="Genomic_DNA"/>
</dbReference>
<comment type="caution">
    <text evidence="2">The sequence shown here is derived from an EMBL/GenBank/DDBJ whole genome shotgun (WGS) entry which is preliminary data.</text>
</comment>
<evidence type="ECO:0000313" key="3">
    <source>
        <dbReference type="Proteomes" id="UP000292003"/>
    </source>
</evidence>
<evidence type="ECO:0000256" key="1">
    <source>
        <dbReference type="SAM" id="MobiDB-lite"/>
    </source>
</evidence>
<evidence type="ECO:0000313" key="2">
    <source>
        <dbReference type="EMBL" id="RZQ60320.1"/>
    </source>
</evidence>
<feature type="region of interest" description="Disordered" evidence="1">
    <location>
        <begin position="87"/>
        <end position="126"/>
    </location>
</feature>
<dbReference type="Proteomes" id="UP000292003">
    <property type="component" value="Unassembled WGS sequence"/>
</dbReference>
<dbReference type="AlphaFoldDB" id="A0A4Q7IZ63"/>
<keyword evidence="3" id="KW-1185">Reference proteome</keyword>
<accession>A0A4Q7IZ63</accession>
<reference evidence="2 3" key="1">
    <citation type="submission" date="2019-02" db="EMBL/GenBank/DDBJ databases">
        <title>Draft genome sequence of Amycolatopsis sp. 8-3EHSu isolated from roots of Suaeda maritima.</title>
        <authorList>
            <person name="Duangmal K."/>
            <person name="Chantavorakit T."/>
        </authorList>
    </citation>
    <scope>NUCLEOTIDE SEQUENCE [LARGE SCALE GENOMIC DNA]</scope>
    <source>
        <strain evidence="2 3">8-3EHSu</strain>
    </source>
</reference>
<feature type="compositionally biased region" description="Basic and acidic residues" evidence="1">
    <location>
        <begin position="117"/>
        <end position="126"/>
    </location>
</feature>
<protein>
    <submittedName>
        <fullName evidence="2">Uncharacterized protein</fullName>
    </submittedName>
</protein>
<feature type="compositionally biased region" description="Basic and acidic residues" evidence="1">
    <location>
        <begin position="88"/>
        <end position="109"/>
    </location>
</feature>
<sequence length="126" mass="13586">MRLLAATGGPSGDFAAEVVAGRRQPHELLAHGPVREELLVQAQGLSRLIDALPAEVRQRLAAEAWAGLEQQVAELATMDAETVEATEDGLRELAARAADRESPAAADRDPGDDDDGWYDRPYLEQV</sequence>